<dbReference type="RefSeq" id="WP_011130151.1">
    <property type="nucleotide sequence ID" value="NC_005071.1"/>
</dbReference>
<name>Q7V7H3_PROMM</name>
<proteinExistence type="predicted"/>
<keyword evidence="2" id="KW-1185">Reference proteome</keyword>
<organism evidence="1 2">
    <name type="scientific">Prochlorococcus marinus (strain MIT 9313)</name>
    <dbReference type="NCBI Taxonomy" id="74547"/>
    <lineage>
        <taxon>Bacteria</taxon>
        <taxon>Bacillati</taxon>
        <taxon>Cyanobacteriota</taxon>
        <taxon>Cyanophyceae</taxon>
        <taxon>Synechococcales</taxon>
        <taxon>Prochlorococcaceae</taxon>
        <taxon>Prochlorococcus</taxon>
    </lineage>
</organism>
<sequence>MQIQVKLCHTDPNRCIVHVSGWEGGEPLGSALGEGPTAESAEDRAIERLIQRLANKTSHLNDSDLVETQETDSDSSTNKRLISVPFKKDEQNHQPNNIEQLSTSEHQVEALTDPEDWSDELAAIDHELQRIGWDREQEMLYLQKCFGHSSRHRITRYSDLTSFLNQLKGLKPGEDPNEASQPLRRKDLLSQCDQLLEKLRWTPEQGRRYLQEQLKARSRQQLNDQQLLSFNMLLEAELISNRQ</sequence>
<evidence type="ECO:0000313" key="2">
    <source>
        <dbReference type="Proteomes" id="UP000001423"/>
    </source>
</evidence>
<dbReference type="EMBL" id="BX548175">
    <property type="protein sequence ID" value="CAE20948.1"/>
    <property type="molecule type" value="Genomic_DNA"/>
</dbReference>
<dbReference type="OrthoDB" id="482635at2"/>
<accession>Q7V7H3</accession>
<evidence type="ECO:0000313" key="1">
    <source>
        <dbReference type="EMBL" id="CAE20948.1"/>
    </source>
</evidence>
<dbReference type="KEGG" id="pmt:PMT_0773"/>
<dbReference type="Proteomes" id="UP000001423">
    <property type="component" value="Chromosome"/>
</dbReference>
<protein>
    <submittedName>
        <fullName evidence="1">Uncharacterized protein</fullName>
    </submittedName>
</protein>
<dbReference type="AlphaFoldDB" id="Q7V7H3"/>
<reference evidence="1 2" key="1">
    <citation type="journal article" date="2003" name="Nature">
        <title>Genome divergence in two Prochlorococcus ecotypes reflects oceanic niche differentiation.</title>
        <authorList>
            <person name="Rocap G."/>
            <person name="Larimer F.W."/>
            <person name="Lamerdin J.E."/>
            <person name="Malfatti S."/>
            <person name="Chain P."/>
            <person name="Ahlgren N.A."/>
            <person name="Arellano A."/>
            <person name="Coleman M."/>
            <person name="Hauser L."/>
            <person name="Hess W.R."/>
            <person name="Johnson Z.I."/>
            <person name="Land M.L."/>
            <person name="Lindell D."/>
            <person name="Post A.F."/>
            <person name="Regala W."/>
            <person name="Shah M."/>
            <person name="Shaw S.L."/>
            <person name="Steglich C."/>
            <person name="Sullivan M.B."/>
            <person name="Ting C.S."/>
            <person name="Tolonen A."/>
            <person name="Webb E.A."/>
            <person name="Zinser E.R."/>
            <person name="Chisholm S.W."/>
        </authorList>
    </citation>
    <scope>NUCLEOTIDE SEQUENCE [LARGE SCALE GENOMIC DNA]</scope>
    <source>
        <strain evidence="2">MIT 9313</strain>
    </source>
</reference>
<dbReference type="eggNOG" id="ENOG5033UDW">
    <property type="taxonomic scope" value="Bacteria"/>
</dbReference>
<dbReference type="HOGENOM" id="CLU_1015378_0_0_3"/>
<gene>
    <name evidence="1" type="ordered locus">PMT_0773</name>
</gene>